<feature type="transmembrane region" description="Helical" evidence="1">
    <location>
        <begin position="38"/>
        <end position="56"/>
    </location>
</feature>
<dbReference type="PANTHER" id="PTHR34821">
    <property type="entry name" value="INNER MEMBRANE PROTEIN YDCZ"/>
    <property type="match status" value="1"/>
</dbReference>
<keyword evidence="1" id="KW-1133">Transmembrane helix</keyword>
<feature type="transmembrane region" description="Helical" evidence="1">
    <location>
        <begin position="94"/>
        <end position="114"/>
    </location>
</feature>
<accession>A0A562VMU4</accession>
<dbReference type="OrthoDB" id="9097160at2"/>
<dbReference type="Proteomes" id="UP000319449">
    <property type="component" value="Unassembled WGS sequence"/>
</dbReference>
<keyword evidence="1" id="KW-0472">Membrane</keyword>
<evidence type="ECO:0000313" key="3">
    <source>
        <dbReference type="Proteomes" id="UP000319449"/>
    </source>
</evidence>
<organism evidence="2 3">
    <name type="scientific">Geobacter argillaceus</name>
    <dbReference type="NCBI Taxonomy" id="345631"/>
    <lineage>
        <taxon>Bacteria</taxon>
        <taxon>Pseudomonadati</taxon>
        <taxon>Thermodesulfobacteriota</taxon>
        <taxon>Desulfuromonadia</taxon>
        <taxon>Geobacterales</taxon>
        <taxon>Geobacteraceae</taxon>
        <taxon>Geobacter</taxon>
    </lineage>
</organism>
<dbReference type="AlphaFoldDB" id="A0A562VMU4"/>
<dbReference type="RefSeq" id="WP_145021733.1">
    <property type="nucleotide sequence ID" value="NZ_VLLN01000010.1"/>
</dbReference>
<keyword evidence="3" id="KW-1185">Reference proteome</keyword>
<evidence type="ECO:0000313" key="2">
    <source>
        <dbReference type="EMBL" id="TWJ19208.1"/>
    </source>
</evidence>
<dbReference type="InterPro" id="IPR006750">
    <property type="entry name" value="YdcZ"/>
</dbReference>
<evidence type="ECO:0000256" key="1">
    <source>
        <dbReference type="SAM" id="Phobius"/>
    </source>
</evidence>
<protein>
    <submittedName>
        <fullName evidence="2">Transporter family-2 protein</fullName>
    </submittedName>
</protein>
<dbReference type="GO" id="GO:0005886">
    <property type="term" value="C:plasma membrane"/>
    <property type="evidence" value="ECO:0007669"/>
    <property type="project" value="TreeGrafter"/>
</dbReference>
<feature type="transmembrane region" description="Helical" evidence="1">
    <location>
        <begin position="126"/>
        <end position="143"/>
    </location>
</feature>
<keyword evidence="1" id="KW-0812">Transmembrane</keyword>
<dbReference type="Pfam" id="PF04657">
    <property type="entry name" value="DMT_YdcZ"/>
    <property type="match status" value="1"/>
</dbReference>
<feature type="transmembrane region" description="Helical" evidence="1">
    <location>
        <begin position="68"/>
        <end position="88"/>
    </location>
</feature>
<sequence>MSSVMLMFLMFCGGIAVALQPSINGRLAQRTGIVESSCVSFAVGTLALLLVAVLAGEGSFRQVATARWWELTGGFLGALFVTLTIMAVPRIGTASAMAATITAQLLTGLLLDHFGIFGLRTVPVDGKRALGVALLLAGAGLVFRR</sequence>
<dbReference type="EMBL" id="VLLN01000010">
    <property type="protein sequence ID" value="TWJ19208.1"/>
    <property type="molecule type" value="Genomic_DNA"/>
</dbReference>
<dbReference type="PANTHER" id="PTHR34821:SF2">
    <property type="entry name" value="INNER MEMBRANE PROTEIN YDCZ"/>
    <property type="match status" value="1"/>
</dbReference>
<name>A0A562VMU4_9BACT</name>
<reference evidence="2 3" key="1">
    <citation type="submission" date="2019-07" db="EMBL/GenBank/DDBJ databases">
        <title>Genomic Encyclopedia of Archaeal and Bacterial Type Strains, Phase II (KMG-II): from individual species to whole genera.</title>
        <authorList>
            <person name="Goeker M."/>
        </authorList>
    </citation>
    <scope>NUCLEOTIDE SEQUENCE [LARGE SCALE GENOMIC DNA]</scope>
    <source>
        <strain evidence="2 3">ATCC BAA-1139</strain>
    </source>
</reference>
<proteinExistence type="predicted"/>
<comment type="caution">
    <text evidence="2">The sequence shown here is derived from an EMBL/GenBank/DDBJ whole genome shotgun (WGS) entry which is preliminary data.</text>
</comment>
<gene>
    <name evidence="2" type="ORF">JN12_01899</name>
</gene>